<evidence type="ECO:0000313" key="3">
    <source>
        <dbReference type="Proteomes" id="UP000253083"/>
    </source>
</evidence>
<evidence type="ECO:0000313" key="2">
    <source>
        <dbReference type="EMBL" id="RBP52898.1"/>
    </source>
</evidence>
<dbReference type="SMART" id="SM01321">
    <property type="entry name" value="Y1_Tnp"/>
    <property type="match status" value="1"/>
</dbReference>
<keyword evidence="3" id="KW-1185">Reference proteome</keyword>
<evidence type="ECO:0000259" key="1">
    <source>
        <dbReference type="SMART" id="SM01321"/>
    </source>
</evidence>
<name>A0A395JTJ4_9GAMM</name>
<dbReference type="PANTHER" id="PTHR34322:SF2">
    <property type="entry name" value="TRANSPOSASE IS200-LIKE DOMAIN-CONTAINING PROTEIN"/>
    <property type="match status" value="1"/>
</dbReference>
<sequence>MPRKSRFYLPGVPVHIVQRGHCREPVFFDRQDYVTYLHWVKVSAKKYEVSVHAFVLMTNHVHFLITPSEVNNPSLFMQYIGRRYVPYINHKYGRSGSLWEGRYKASLVQEEGYFLKVMKYIELNPVRASMVDAPNLYRWSSFCHNGGAKAIEFLTCHDIYLSLGSSKSERTDAYIELFKYDLCAQDMRRIRDSWQTGTPLGNDYFLEQVERQLVCKVGQARRGRPRIRKSE</sequence>
<dbReference type="OrthoDB" id="9814067at2"/>
<dbReference type="InterPro" id="IPR002686">
    <property type="entry name" value="Transposase_17"/>
</dbReference>
<dbReference type="PANTHER" id="PTHR34322">
    <property type="entry name" value="TRANSPOSASE, Y1_TNP DOMAIN-CONTAINING"/>
    <property type="match status" value="1"/>
</dbReference>
<reference evidence="2 3" key="1">
    <citation type="submission" date="2018-06" db="EMBL/GenBank/DDBJ databases">
        <title>Genomic Encyclopedia of Type Strains, Phase IV (KMG-IV): sequencing the most valuable type-strain genomes for metagenomic binning, comparative biology and taxonomic classification.</title>
        <authorList>
            <person name="Goeker M."/>
        </authorList>
    </citation>
    <scope>NUCLEOTIDE SEQUENCE [LARGE SCALE GENOMIC DNA]</scope>
    <source>
        <strain evidence="2 3">DSM 24032</strain>
    </source>
</reference>
<dbReference type="Pfam" id="PF01797">
    <property type="entry name" value="Y1_Tnp"/>
    <property type="match status" value="1"/>
</dbReference>
<comment type="caution">
    <text evidence="2">The sequence shown here is derived from an EMBL/GenBank/DDBJ whole genome shotgun (WGS) entry which is preliminary data.</text>
</comment>
<dbReference type="EMBL" id="QNRT01000001">
    <property type="protein sequence ID" value="RBP52898.1"/>
    <property type="molecule type" value="Genomic_DNA"/>
</dbReference>
<proteinExistence type="predicted"/>
<feature type="domain" description="Transposase IS200-like" evidence="1">
    <location>
        <begin position="9"/>
        <end position="124"/>
    </location>
</feature>
<dbReference type="Gene3D" id="3.30.70.1290">
    <property type="entry name" value="Transposase IS200-like"/>
    <property type="match status" value="1"/>
</dbReference>
<accession>A0A395JTJ4</accession>
<dbReference type="InParanoid" id="A0A395JTJ4"/>
<organism evidence="2 3">
    <name type="scientific">Arenicella xantha</name>
    <dbReference type="NCBI Taxonomy" id="644221"/>
    <lineage>
        <taxon>Bacteria</taxon>
        <taxon>Pseudomonadati</taxon>
        <taxon>Pseudomonadota</taxon>
        <taxon>Gammaproteobacteria</taxon>
        <taxon>Arenicellales</taxon>
        <taxon>Arenicellaceae</taxon>
        <taxon>Arenicella</taxon>
    </lineage>
</organism>
<protein>
    <submittedName>
        <fullName evidence="2">Putative transposase</fullName>
    </submittedName>
</protein>
<dbReference type="InterPro" id="IPR036515">
    <property type="entry name" value="Transposase_17_sf"/>
</dbReference>
<dbReference type="GO" id="GO:0003677">
    <property type="term" value="F:DNA binding"/>
    <property type="evidence" value="ECO:0007669"/>
    <property type="project" value="InterPro"/>
</dbReference>
<dbReference type="GO" id="GO:0004803">
    <property type="term" value="F:transposase activity"/>
    <property type="evidence" value="ECO:0007669"/>
    <property type="project" value="InterPro"/>
</dbReference>
<gene>
    <name evidence="2" type="ORF">DFR28_101282</name>
</gene>
<dbReference type="SUPFAM" id="SSF143422">
    <property type="entry name" value="Transposase IS200-like"/>
    <property type="match status" value="1"/>
</dbReference>
<dbReference type="Proteomes" id="UP000253083">
    <property type="component" value="Unassembled WGS sequence"/>
</dbReference>
<dbReference type="AlphaFoldDB" id="A0A395JTJ4"/>
<dbReference type="RefSeq" id="WP_113952510.1">
    <property type="nucleotide sequence ID" value="NZ_QNRT01000001.1"/>
</dbReference>
<dbReference type="GO" id="GO:0006313">
    <property type="term" value="P:DNA transposition"/>
    <property type="evidence" value="ECO:0007669"/>
    <property type="project" value="InterPro"/>
</dbReference>